<evidence type="ECO:0000256" key="6">
    <source>
        <dbReference type="ARBA" id="ARBA00030248"/>
    </source>
</evidence>
<evidence type="ECO:0000256" key="7">
    <source>
        <dbReference type="ARBA" id="ARBA00048744"/>
    </source>
</evidence>
<comment type="cofactor">
    <cofactor evidence="8">
        <name>Mg(2+)</name>
        <dbReference type="ChEBI" id="CHEBI:18420"/>
    </cofactor>
    <text evidence="8">Binds 2 Mg(2+) per subunit.</text>
</comment>
<keyword evidence="8" id="KW-0460">Magnesium</keyword>
<sequence>MRQSPSRQTKMKSSVRRYDAAVIDLGKLFRKFAMCVATPYSSSAARAGQPYANPALSASSYESPDNFKHDYQVYNLLRKCKPDSAADSAAQKAIDKFVLVDGNLAKLRDTLTWSSLALNEPVVHAILHRAARKIERLIGESLSFGDLLEHCGFSHGASAKTPRVRGESCFKYSCEYPEVTPQLAGLAKLIIKLTPPWSRVFRGFQLCSGNRITTVPKDRDIDRPIACEPMMNMYIQKGIGGFIREALKRRGIDLDNQTVNQELARLGSITDELATVDLASASDSVSLSICSLLLPREWYDLLLLTRSDCGLLPDGSFITYEKVSSMGNGFTFELESLIFWAITQSCEDYMSDQRKWERHKCSVYGDDIVCRSRTVPLLTMVLSTCGFNLNVDKTFSIGPFRESCGKHFFRGVDVTPIFIRNETFDIQDQLLYANNLRRWNRRLFGVDDPRYVSVYKWFVKQLPAEWQTPRIPDGYGDGALFGTLDEVLPSFNKAGKYHAKVLSRVRRTLDLKKLKSADDELYYSLNAVYNGQGGLCAWFAGASGSEKPYDEEYVGDWHKTNTQAETLRTHAIKFHASSKRDPDVLPIPGVYKLTRKTVRLMEWLDA</sequence>
<dbReference type="EC" id="2.7.7.48" evidence="1"/>
<accession>A0A1L3KHZ8</accession>
<dbReference type="Pfam" id="PF03431">
    <property type="entry name" value="RNA_replicase_B"/>
    <property type="match status" value="1"/>
</dbReference>
<evidence type="ECO:0000256" key="1">
    <source>
        <dbReference type="ARBA" id="ARBA00012494"/>
    </source>
</evidence>
<organism evidence="10">
    <name type="scientific">Beihai levi-like virus 17</name>
    <dbReference type="NCBI Taxonomy" id="1922402"/>
    <lineage>
        <taxon>Viruses</taxon>
        <taxon>Riboviria</taxon>
    </lineage>
</organism>
<dbReference type="GO" id="GO:0039694">
    <property type="term" value="P:viral RNA genome replication"/>
    <property type="evidence" value="ECO:0007669"/>
    <property type="project" value="InterPro"/>
</dbReference>
<dbReference type="PROSITE" id="PS50522">
    <property type="entry name" value="RDRP_PHAGE"/>
    <property type="match status" value="1"/>
</dbReference>
<dbReference type="InterPro" id="IPR005093">
    <property type="entry name" value="RNArep_beta"/>
</dbReference>
<name>A0A1L3KHZ8_9VIRU</name>
<evidence type="ECO:0000256" key="5">
    <source>
        <dbReference type="ARBA" id="ARBA00022953"/>
    </source>
</evidence>
<keyword evidence="3" id="KW-0548">Nucleotidyltransferase</keyword>
<protein>
    <recommendedName>
        <fullName evidence="1">RNA-directed RNA polymerase</fullName>
        <ecNumber evidence="1">2.7.7.48</ecNumber>
    </recommendedName>
    <alternativeName>
        <fullName evidence="6">RNA replicase beta chain</fullName>
    </alternativeName>
</protein>
<keyword evidence="2" id="KW-0808">Transferase</keyword>
<keyword evidence="5" id="KW-0693">Viral RNA replication</keyword>
<feature type="binding site" evidence="8">
    <location>
        <position position="366"/>
    </location>
    <ligand>
        <name>Mg(2+)</name>
        <dbReference type="ChEBI" id="CHEBI:18420"/>
        <label>2</label>
    </ligand>
</feature>
<dbReference type="InterPro" id="IPR007096">
    <property type="entry name" value="RNA-dir_Rpol_cat_phage"/>
</dbReference>
<evidence type="ECO:0000259" key="9">
    <source>
        <dbReference type="PROSITE" id="PS50522"/>
    </source>
</evidence>
<comment type="catalytic activity">
    <reaction evidence="7">
        <text>RNA(n) + a ribonucleoside 5'-triphosphate = RNA(n+1) + diphosphate</text>
        <dbReference type="Rhea" id="RHEA:21248"/>
        <dbReference type="Rhea" id="RHEA-COMP:14527"/>
        <dbReference type="Rhea" id="RHEA-COMP:17342"/>
        <dbReference type="ChEBI" id="CHEBI:33019"/>
        <dbReference type="ChEBI" id="CHEBI:61557"/>
        <dbReference type="ChEBI" id="CHEBI:140395"/>
        <dbReference type="EC" id="2.7.7.48"/>
    </reaction>
</comment>
<dbReference type="InterPro" id="IPR043502">
    <property type="entry name" value="DNA/RNA_pol_sf"/>
</dbReference>
<proteinExistence type="predicted"/>
<feature type="binding site" evidence="8">
    <location>
        <position position="367"/>
    </location>
    <ligand>
        <name>Mg(2+)</name>
        <dbReference type="ChEBI" id="CHEBI:18420"/>
        <label>2</label>
    </ligand>
</feature>
<evidence type="ECO:0000313" key="10">
    <source>
        <dbReference type="EMBL" id="APG77031.1"/>
    </source>
</evidence>
<evidence type="ECO:0000256" key="3">
    <source>
        <dbReference type="ARBA" id="ARBA00022695"/>
    </source>
</evidence>
<dbReference type="SUPFAM" id="SSF56672">
    <property type="entry name" value="DNA/RNA polymerases"/>
    <property type="match status" value="1"/>
</dbReference>
<dbReference type="GO" id="GO:0046872">
    <property type="term" value="F:metal ion binding"/>
    <property type="evidence" value="ECO:0007669"/>
    <property type="project" value="UniProtKB-KW"/>
</dbReference>
<evidence type="ECO:0000256" key="4">
    <source>
        <dbReference type="ARBA" id="ARBA00022741"/>
    </source>
</evidence>
<dbReference type="GO" id="GO:0003968">
    <property type="term" value="F:RNA-directed RNA polymerase activity"/>
    <property type="evidence" value="ECO:0007669"/>
    <property type="project" value="UniProtKB-EC"/>
</dbReference>
<keyword evidence="4" id="KW-0547">Nucleotide-binding</keyword>
<dbReference type="EMBL" id="KX883485">
    <property type="protein sequence ID" value="APG77031.1"/>
    <property type="molecule type" value="Genomic_RNA"/>
</dbReference>
<evidence type="ECO:0000256" key="8">
    <source>
        <dbReference type="PIRSR" id="PIRSR605093-1"/>
    </source>
</evidence>
<keyword evidence="8" id="KW-0479">Metal-binding</keyword>
<feature type="binding site" evidence="8">
    <location>
        <position position="277"/>
    </location>
    <ligand>
        <name>Mg(2+)</name>
        <dbReference type="ChEBI" id="CHEBI:18420"/>
        <label>2</label>
    </ligand>
</feature>
<evidence type="ECO:0000256" key="2">
    <source>
        <dbReference type="ARBA" id="ARBA00022679"/>
    </source>
</evidence>
<feature type="domain" description="RdRp catalytic" evidence="9">
    <location>
        <begin position="262"/>
        <end position="398"/>
    </location>
</feature>
<dbReference type="GO" id="GO:0000166">
    <property type="term" value="F:nucleotide binding"/>
    <property type="evidence" value="ECO:0007669"/>
    <property type="project" value="UniProtKB-KW"/>
</dbReference>
<reference evidence="10" key="1">
    <citation type="journal article" date="2016" name="Nature">
        <title>Redefining the invertebrate RNA virosphere.</title>
        <authorList>
            <person name="Shi M."/>
            <person name="Lin X.D."/>
            <person name="Tian J.H."/>
            <person name="Chen L.J."/>
            <person name="Chen X."/>
            <person name="Li C.X."/>
            <person name="Qin X.C."/>
            <person name="Li J."/>
            <person name="Cao J.P."/>
            <person name="Eden J.S."/>
            <person name="Buchmann J."/>
            <person name="Wang W."/>
            <person name="Xu J."/>
            <person name="Holmes E.C."/>
            <person name="Zhang Y.Z."/>
        </authorList>
    </citation>
    <scope>NUCLEOTIDE SEQUENCE</scope>
    <source>
        <strain evidence="10">BHTH16066</strain>
    </source>
</reference>